<dbReference type="NCBIfam" id="TIGR01731">
    <property type="entry name" value="fil_hemag_20aa"/>
    <property type="match status" value="9"/>
</dbReference>
<evidence type="ECO:0000313" key="2">
    <source>
        <dbReference type="Proteomes" id="UP000188541"/>
    </source>
</evidence>
<evidence type="ECO:0000313" key="1">
    <source>
        <dbReference type="EMBL" id="OOF54309.1"/>
    </source>
</evidence>
<comment type="caution">
    <text evidence="1">The sequence shown here is derived from an EMBL/GenBank/DDBJ whole genome shotgun (WGS) entry which is preliminary data.</text>
</comment>
<dbReference type="AlphaFoldDB" id="A0A1V3JCH4"/>
<dbReference type="InterPro" id="IPR010069">
    <property type="entry name" value="CdiA_FHA1_rpt"/>
</dbReference>
<sequence>MIQGNHQLTIQTRDNINNEEGQVKAGEKLAIRTRGFNNHKGQVRAIEGRLAISSIENINNTLGYLTAKQQVSITADGLNNHKGVVYNEQGPLNLKLQQNLDNQQGEVIAKENLKIESASLRNQQGKIYAEKQGYIGIKGLIDNQQSGKIYGMGETIIHANQVDNRGGEIRTQDKLVLNATTGINNQKVGNTGSFIESGNELILNTAELNNSQTKSTQEKMTQGILASSLKLSARLVDNNQGKIHSRGQSSLFIQQTLDNRRGDVTGGAVSIEGKNLRIDNQGGRLQAERALSILANEVMTNGPIEGQDVAITQQKDFVTANSINADRNLRITTAGNLVNQHNLYADESVTLNANHITNRVEGRISSANTQLSAKGHVINEGLINGVSLDDQAKTIVKAGGRLINTGKGRIYGDHVALQADMIENSDKNYGNEIKSAVIAARGDLDIAAREIENNTAHYLSDHQVGTTLFSIGEMRFGRTLNANYQAEGKADELRNNSSVIESEHNIKLNVNQIHNNNTHFTVEHVKTGQAPNNITKLNEKTLMKPILFQWGVITATS</sequence>
<dbReference type="STRING" id="1908266.BKK55_09570"/>
<protein>
    <submittedName>
        <fullName evidence="1">Uncharacterized protein</fullName>
    </submittedName>
</protein>
<proteinExistence type="predicted"/>
<dbReference type="InterPro" id="IPR008619">
    <property type="entry name" value="Filamentous_hemagglutn_rpt"/>
</dbReference>
<organism evidence="1 2">
    <name type="scientific">Rodentibacter genomosp. 2</name>
    <dbReference type="NCBI Taxonomy" id="1908266"/>
    <lineage>
        <taxon>Bacteria</taxon>
        <taxon>Pseudomonadati</taxon>
        <taxon>Pseudomonadota</taxon>
        <taxon>Gammaproteobacteria</taxon>
        <taxon>Pasteurellales</taxon>
        <taxon>Pasteurellaceae</taxon>
        <taxon>Rodentibacter</taxon>
    </lineage>
</organism>
<reference evidence="1 2" key="1">
    <citation type="submission" date="2016-10" db="EMBL/GenBank/DDBJ databases">
        <title>Rodentibacter gen. nov. and new species.</title>
        <authorList>
            <person name="Christensen H."/>
        </authorList>
    </citation>
    <scope>NUCLEOTIDE SEQUENCE [LARGE SCALE GENOMIC DNA]</scope>
    <source>
        <strain evidence="1 2">1996246016</strain>
    </source>
</reference>
<gene>
    <name evidence="1" type="ORF">BKK55_09570</name>
</gene>
<dbReference type="Pfam" id="PF05594">
    <property type="entry name" value="Fil_haemagg"/>
    <property type="match status" value="3"/>
</dbReference>
<keyword evidence="2" id="KW-1185">Reference proteome</keyword>
<accession>A0A1V3JCH4</accession>
<name>A0A1V3JCH4_9PAST</name>
<dbReference type="EMBL" id="MLHO01000051">
    <property type="protein sequence ID" value="OOF54309.1"/>
    <property type="molecule type" value="Genomic_DNA"/>
</dbReference>
<dbReference type="Proteomes" id="UP000188541">
    <property type="component" value="Unassembled WGS sequence"/>
</dbReference>